<dbReference type="Pfam" id="PF23493">
    <property type="entry name" value="CysS_C"/>
    <property type="match status" value="1"/>
</dbReference>
<dbReference type="GO" id="GO:0005634">
    <property type="term" value="C:nucleus"/>
    <property type="evidence" value="ECO:0007669"/>
    <property type="project" value="InterPro"/>
</dbReference>
<dbReference type="InterPro" id="IPR031121">
    <property type="entry name" value="RIK/BLOM7"/>
</dbReference>
<dbReference type="Proteomes" id="UP000626109">
    <property type="component" value="Unassembled WGS sequence"/>
</dbReference>
<reference evidence="4" key="1">
    <citation type="submission" date="2021-02" db="EMBL/GenBank/DDBJ databases">
        <authorList>
            <person name="Dougan E. K."/>
            <person name="Rhodes N."/>
            <person name="Thang M."/>
            <person name="Chan C."/>
        </authorList>
    </citation>
    <scope>NUCLEOTIDE SEQUENCE</scope>
</reference>
<feature type="region of interest" description="Disordered" evidence="1">
    <location>
        <begin position="70"/>
        <end position="147"/>
    </location>
</feature>
<organism evidence="4 5">
    <name type="scientific">Polarella glacialis</name>
    <name type="common">Dinoflagellate</name>
    <dbReference type="NCBI Taxonomy" id="89957"/>
    <lineage>
        <taxon>Eukaryota</taxon>
        <taxon>Sar</taxon>
        <taxon>Alveolata</taxon>
        <taxon>Dinophyceae</taxon>
        <taxon>Suessiales</taxon>
        <taxon>Suessiaceae</taxon>
        <taxon>Polarella</taxon>
    </lineage>
</organism>
<dbReference type="AlphaFoldDB" id="A0A813ISH0"/>
<sequence length="202" mass="22580">MKDIVKRSGGTAKLRLRGKGSGFVERDTEEESPEPLQLCISCPDSRGYDVARRCAEELLLKVYEEYERWCTEQGDPKKAPEIRMTERHVAAETSAGAHNEDSSGRRRGRGRGAKKKGGGDRTMTETPEPIEDRDHGVAPPGAPSPEEIKKLIADRNSCRKLKQFDKADEIRDDLKDRGVILSDEKGAHGDGLTVTAWRYWSE</sequence>
<accession>A0A813ISH0</accession>
<dbReference type="InterPro" id="IPR036612">
    <property type="entry name" value="KH_dom_type_1_sf"/>
</dbReference>
<feature type="compositionally biased region" description="Basic and acidic residues" evidence="1">
    <location>
        <begin position="70"/>
        <end position="90"/>
    </location>
</feature>
<dbReference type="GO" id="GO:0005524">
    <property type="term" value="F:ATP binding"/>
    <property type="evidence" value="ECO:0007669"/>
    <property type="project" value="InterPro"/>
</dbReference>
<feature type="compositionally biased region" description="Basic residues" evidence="1">
    <location>
        <begin position="105"/>
        <end position="116"/>
    </location>
</feature>
<dbReference type="PANTHER" id="PTHR15744">
    <property type="entry name" value="BLOM7"/>
    <property type="match status" value="1"/>
</dbReference>
<feature type="domain" description="Cysteinyl-tRNA ligase anticodon binding" evidence="3">
    <location>
        <begin position="145"/>
        <end position="186"/>
    </location>
</feature>
<gene>
    <name evidence="4" type="ORF">PGLA2088_LOCUS11721</name>
</gene>
<dbReference type="Gene3D" id="1.20.120.1910">
    <property type="entry name" value="Cysteine-tRNA ligase, C-terminal anti-codon recognition domain"/>
    <property type="match status" value="1"/>
</dbReference>
<dbReference type="GO" id="GO:0004812">
    <property type="term" value="F:aminoacyl-tRNA ligase activity"/>
    <property type="evidence" value="ECO:0007669"/>
    <property type="project" value="InterPro"/>
</dbReference>
<evidence type="ECO:0000259" key="3">
    <source>
        <dbReference type="Pfam" id="PF23493"/>
    </source>
</evidence>
<evidence type="ECO:0000259" key="2">
    <source>
        <dbReference type="Pfam" id="PF22675"/>
    </source>
</evidence>
<dbReference type="Pfam" id="PF22675">
    <property type="entry name" value="KH-I_KHDC4-BBP"/>
    <property type="match status" value="1"/>
</dbReference>
<dbReference type="Gene3D" id="3.30.1370.10">
    <property type="entry name" value="K Homology domain, type 1"/>
    <property type="match status" value="1"/>
</dbReference>
<evidence type="ECO:0000313" key="4">
    <source>
        <dbReference type="EMBL" id="CAE8655642.1"/>
    </source>
</evidence>
<dbReference type="InterPro" id="IPR056411">
    <property type="entry name" value="CysS_C"/>
</dbReference>
<evidence type="ECO:0000256" key="1">
    <source>
        <dbReference type="SAM" id="MobiDB-lite"/>
    </source>
</evidence>
<dbReference type="EMBL" id="CAJNNW010013681">
    <property type="protein sequence ID" value="CAE8655642.1"/>
    <property type="molecule type" value="Genomic_DNA"/>
</dbReference>
<dbReference type="InterPro" id="IPR055256">
    <property type="entry name" value="KH_1_KHDC4/BBP-like"/>
</dbReference>
<dbReference type="GO" id="GO:0003723">
    <property type="term" value="F:RNA binding"/>
    <property type="evidence" value="ECO:0007669"/>
    <property type="project" value="InterPro"/>
</dbReference>
<feature type="domain" description="KHDC4/BBP-like KH-domain type I" evidence="2">
    <location>
        <begin position="1"/>
        <end position="59"/>
    </location>
</feature>
<dbReference type="PANTHER" id="PTHR15744:SF0">
    <property type="entry name" value="KH HOMOLOGY DOMAIN-CONTAINING PROTEIN 4"/>
    <property type="match status" value="1"/>
</dbReference>
<proteinExistence type="predicted"/>
<dbReference type="SUPFAM" id="SSF47323">
    <property type="entry name" value="Anticodon-binding domain of a subclass of class I aminoacyl-tRNA synthetases"/>
    <property type="match status" value="1"/>
</dbReference>
<dbReference type="GO" id="GO:0006418">
    <property type="term" value="P:tRNA aminoacylation for protein translation"/>
    <property type="evidence" value="ECO:0007669"/>
    <property type="project" value="InterPro"/>
</dbReference>
<dbReference type="InterPro" id="IPR009080">
    <property type="entry name" value="tRNAsynth_Ia_anticodon-bd"/>
</dbReference>
<protein>
    <submittedName>
        <fullName evidence="4">Uncharacterized protein</fullName>
    </submittedName>
</protein>
<evidence type="ECO:0000313" key="5">
    <source>
        <dbReference type="Proteomes" id="UP000626109"/>
    </source>
</evidence>
<feature type="region of interest" description="Disordered" evidence="1">
    <location>
        <begin position="1"/>
        <end position="35"/>
    </location>
</feature>
<comment type="caution">
    <text evidence="4">The sequence shown here is derived from an EMBL/GenBank/DDBJ whole genome shotgun (WGS) entry which is preliminary data.</text>
</comment>
<name>A0A813ISH0_POLGL</name>